<dbReference type="Pfam" id="PF00034">
    <property type="entry name" value="Cytochrom_C"/>
    <property type="match status" value="1"/>
</dbReference>
<feature type="signal peptide" evidence="5">
    <location>
        <begin position="1"/>
        <end position="21"/>
    </location>
</feature>
<dbReference type="OrthoDB" id="9811395at2"/>
<organism evidence="7 8">
    <name type="scientific">Mangrovimonas spongiae</name>
    <dbReference type="NCBI Taxonomy" id="2494697"/>
    <lineage>
        <taxon>Bacteria</taxon>
        <taxon>Pseudomonadati</taxon>
        <taxon>Bacteroidota</taxon>
        <taxon>Flavobacteriia</taxon>
        <taxon>Flavobacteriales</taxon>
        <taxon>Flavobacteriaceae</taxon>
        <taxon>Mangrovimonas</taxon>
    </lineage>
</organism>
<reference evidence="7 8" key="1">
    <citation type="submission" date="2018-12" db="EMBL/GenBank/DDBJ databases">
        <title>Mangrovimonas spongiae sp. nov., a novel member of the genus Mangrovimonas isolated from marine sponge.</title>
        <authorList>
            <person name="Zhuang L."/>
            <person name="Luo L."/>
        </authorList>
    </citation>
    <scope>NUCLEOTIDE SEQUENCE [LARGE SCALE GENOMIC DNA]</scope>
    <source>
        <strain evidence="7 8">HN-E26</strain>
    </source>
</reference>
<dbReference type="RefSeq" id="WP_125468239.1">
    <property type="nucleotide sequence ID" value="NZ_RWBG01000004.1"/>
</dbReference>
<sequence>MKKHPILLSVIFLIIACKNTASNNSLEEKPDFKTSLENGKIVYNNYCITCHMANGEGVPKAFPPLAKSDYLMIDIPRAIKIVKYGQQGEITVNGKTYNGSMTPLGLSDKQIADVLNYITNSWGNTNDNLITVNEVSSMER</sequence>
<dbReference type="SUPFAM" id="SSF46626">
    <property type="entry name" value="Cytochrome c"/>
    <property type="match status" value="1"/>
</dbReference>
<proteinExistence type="predicted"/>
<protein>
    <submittedName>
        <fullName evidence="7">Cytochrome c</fullName>
    </submittedName>
</protein>
<feature type="chain" id="PRO_5018621059" evidence="5">
    <location>
        <begin position="22"/>
        <end position="140"/>
    </location>
</feature>
<feature type="domain" description="Cytochrome c" evidence="6">
    <location>
        <begin position="34"/>
        <end position="122"/>
    </location>
</feature>
<dbReference type="InterPro" id="IPR036909">
    <property type="entry name" value="Cyt_c-like_dom_sf"/>
</dbReference>
<dbReference type="GO" id="GO:0020037">
    <property type="term" value="F:heme binding"/>
    <property type="evidence" value="ECO:0007669"/>
    <property type="project" value="InterPro"/>
</dbReference>
<evidence type="ECO:0000259" key="6">
    <source>
        <dbReference type="PROSITE" id="PS51007"/>
    </source>
</evidence>
<keyword evidence="3 4" id="KW-0408">Iron</keyword>
<dbReference type="Gene3D" id="1.10.760.10">
    <property type="entry name" value="Cytochrome c-like domain"/>
    <property type="match status" value="1"/>
</dbReference>
<evidence type="ECO:0000313" key="8">
    <source>
        <dbReference type="Proteomes" id="UP000270620"/>
    </source>
</evidence>
<dbReference type="EMBL" id="RWBG01000004">
    <property type="protein sequence ID" value="RSK39265.1"/>
    <property type="molecule type" value="Genomic_DNA"/>
</dbReference>
<gene>
    <name evidence="7" type="ORF">EJA19_10050</name>
</gene>
<keyword evidence="1 4" id="KW-0349">Heme</keyword>
<evidence type="ECO:0000256" key="3">
    <source>
        <dbReference type="ARBA" id="ARBA00023004"/>
    </source>
</evidence>
<keyword evidence="2 4" id="KW-0479">Metal-binding</keyword>
<comment type="caution">
    <text evidence="7">The sequence shown here is derived from an EMBL/GenBank/DDBJ whole genome shotgun (WGS) entry which is preliminary data.</text>
</comment>
<evidence type="ECO:0000256" key="2">
    <source>
        <dbReference type="ARBA" id="ARBA00022723"/>
    </source>
</evidence>
<accession>A0A3R9N575</accession>
<evidence type="ECO:0000313" key="7">
    <source>
        <dbReference type="EMBL" id="RSK39265.1"/>
    </source>
</evidence>
<dbReference type="GO" id="GO:0046872">
    <property type="term" value="F:metal ion binding"/>
    <property type="evidence" value="ECO:0007669"/>
    <property type="project" value="UniProtKB-KW"/>
</dbReference>
<evidence type="ECO:0000256" key="4">
    <source>
        <dbReference type="PROSITE-ProRule" id="PRU00433"/>
    </source>
</evidence>
<keyword evidence="5" id="KW-0732">Signal</keyword>
<dbReference type="InterPro" id="IPR018187">
    <property type="entry name" value="Asp/Glu_racemase_AS_1"/>
</dbReference>
<dbReference type="PANTHER" id="PTHR35008">
    <property type="entry name" value="BLL4482 PROTEIN-RELATED"/>
    <property type="match status" value="1"/>
</dbReference>
<dbReference type="PROSITE" id="PS51007">
    <property type="entry name" value="CYTC"/>
    <property type="match status" value="1"/>
</dbReference>
<dbReference type="GO" id="GO:0009055">
    <property type="term" value="F:electron transfer activity"/>
    <property type="evidence" value="ECO:0007669"/>
    <property type="project" value="InterPro"/>
</dbReference>
<keyword evidence="8" id="KW-1185">Reference proteome</keyword>
<evidence type="ECO:0000256" key="1">
    <source>
        <dbReference type="ARBA" id="ARBA00022617"/>
    </source>
</evidence>
<dbReference type="InterPro" id="IPR009056">
    <property type="entry name" value="Cyt_c-like_dom"/>
</dbReference>
<name>A0A3R9N575_9FLAO</name>
<evidence type="ECO:0000256" key="5">
    <source>
        <dbReference type="SAM" id="SignalP"/>
    </source>
</evidence>
<dbReference type="PANTHER" id="PTHR35008:SF8">
    <property type="entry name" value="ALCOHOL DEHYDROGENASE CYTOCHROME C SUBUNIT"/>
    <property type="match status" value="1"/>
</dbReference>
<dbReference type="PROSITE" id="PS00923">
    <property type="entry name" value="ASP_GLU_RACEMASE_1"/>
    <property type="match status" value="1"/>
</dbReference>
<dbReference type="InterPro" id="IPR051459">
    <property type="entry name" value="Cytochrome_c-type_DH"/>
</dbReference>
<dbReference type="AlphaFoldDB" id="A0A3R9N575"/>
<dbReference type="Proteomes" id="UP000270620">
    <property type="component" value="Unassembled WGS sequence"/>
</dbReference>
<dbReference type="PROSITE" id="PS51257">
    <property type="entry name" value="PROKAR_LIPOPROTEIN"/>
    <property type="match status" value="1"/>
</dbReference>